<sequence length="151" mass="16849">MVWSEDSPPLGNDRQLACCCCTGLTCRFPSTDRRSLTRRLTLEILHRILRLFPPAMFFRDIPLLSKSIGAAARTALPGYSDGEVGILCSVVVRPITDLPRNATAPNWWDAVEKEFRFLPRSRRRITPSSLAVGGFFGLRATRRPCLGSINS</sequence>
<dbReference type="Proteomes" id="UP000070544">
    <property type="component" value="Unassembled WGS sequence"/>
</dbReference>
<gene>
    <name evidence="1" type="ORF">M427DRAFT_447427</name>
</gene>
<evidence type="ECO:0000313" key="1">
    <source>
        <dbReference type="EMBL" id="KXS11119.1"/>
    </source>
</evidence>
<keyword evidence="2" id="KW-1185">Reference proteome</keyword>
<evidence type="ECO:0000313" key="2">
    <source>
        <dbReference type="Proteomes" id="UP000070544"/>
    </source>
</evidence>
<dbReference type="AlphaFoldDB" id="A0A139A377"/>
<accession>A0A139A377</accession>
<dbReference type="EMBL" id="KQ965809">
    <property type="protein sequence ID" value="KXS11119.1"/>
    <property type="molecule type" value="Genomic_DNA"/>
</dbReference>
<reference evidence="1 2" key="1">
    <citation type="journal article" date="2015" name="Genome Biol. Evol.">
        <title>Phylogenomic analyses indicate that early fungi evolved digesting cell walls of algal ancestors of land plants.</title>
        <authorList>
            <person name="Chang Y."/>
            <person name="Wang S."/>
            <person name="Sekimoto S."/>
            <person name="Aerts A.L."/>
            <person name="Choi C."/>
            <person name="Clum A."/>
            <person name="LaButti K.M."/>
            <person name="Lindquist E.A."/>
            <person name="Yee Ngan C."/>
            <person name="Ohm R.A."/>
            <person name="Salamov A.A."/>
            <person name="Grigoriev I.V."/>
            <person name="Spatafora J.W."/>
            <person name="Berbee M.L."/>
        </authorList>
    </citation>
    <scope>NUCLEOTIDE SEQUENCE [LARGE SCALE GENOMIC DNA]</scope>
    <source>
        <strain evidence="1 2">JEL478</strain>
    </source>
</reference>
<name>A0A139A377_GONPJ</name>
<organism evidence="1 2">
    <name type="scientific">Gonapodya prolifera (strain JEL478)</name>
    <name type="common">Monoblepharis prolifera</name>
    <dbReference type="NCBI Taxonomy" id="1344416"/>
    <lineage>
        <taxon>Eukaryota</taxon>
        <taxon>Fungi</taxon>
        <taxon>Fungi incertae sedis</taxon>
        <taxon>Chytridiomycota</taxon>
        <taxon>Chytridiomycota incertae sedis</taxon>
        <taxon>Monoblepharidomycetes</taxon>
        <taxon>Monoblepharidales</taxon>
        <taxon>Gonapodyaceae</taxon>
        <taxon>Gonapodya</taxon>
    </lineage>
</organism>
<protein>
    <submittedName>
        <fullName evidence="1">Uncharacterized protein</fullName>
    </submittedName>
</protein>
<proteinExistence type="predicted"/>